<feature type="region of interest" description="Disordered" evidence="3">
    <location>
        <begin position="1"/>
        <end position="27"/>
    </location>
</feature>
<evidence type="ECO:0000313" key="5">
    <source>
        <dbReference type="Proteomes" id="UP001346869"/>
    </source>
</evidence>
<gene>
    <name evidence="4" type="ORF">PBY51_020276</name>
</gene>
<feature type="compositionally biased region" description="Basic and acidic residues" evidence="3">
    <location>
        <begin position="355"/>
        <end position="364"/>
    </location>
</feature>
<sequence>MADTSPGNLEKSSDEDRPSTSGKHSQESLTALDFDCFASQSSPVKSKAETTSLTSDEEYSLPSVYPEATIYIHMPPAYKEVVNSCADSPTLDYSDPEPYFDCKQAGSDCSEPDEPKTSTRAKGDLPNEHYIHPRVLKMVNQRVLLSSGSEDFEDASFIHESFYKGQEKSQESLHYSETSDEEFTLCKTSQPPSVFKLGAYCDTDKSLTREISAELGFMSESSDDEFLTTRVVRRRVVIKADDMPDFPSQSVVEEKYKDENGHIVVKKVTRKIIRKCVSVDGLELEEVSSEGAPHESISMAEGDGYSKVLKRTVIKSEGDQTEVTFAECEGFSALSQETAEGCKVSCKEKTTMLEGERKMSHHGDPFLSSDLPSAQDDFEQGPHA</sequence>
<keyword evidence="5" id="KW-1185">Reference proteome</keyword>
<accession>A0AAN7XM76</accession>
<dbReference type="PANTHER" id="PTHR24123">
    <property type="entry name" value="ANKYRIN REPEAT-CONTAINING"/>
    <property type="match status" value="1"/>
</dbReference>
<feature type="region of interest" description="Disordered" evidence="3">
    <location>
        <begin position="355"/>
        <end position="384"/>
    </location>
</feature>
<proteinExistence type="predicted"/>
<dbReference type="AlphaFoldDB" id="A0AAN7XM76"/>
<reference evidence="4 5" key="1">
    <citation type="journal article" date="2023" name="Genes (Basel)">
        <title>Chromosome-Level Genome Assembly and Circadian Gene Repertoire of the Patagonia Blennie Eleginops maclovinus-The Closest Ancestral Proxy of Antarctic Cryonotothenioids.</title>
        <authorList>
            <person name="Cheng C.C."/>
            <person name="Rivera-Colon A.G."/>
            <person name="Minhas B.F."/>
            <person name="Wilson L."/>
            <person name="Rayamajhi N."/>
            <person name="Vargas-Chacoff L."/>
            <person name="Catchen J.M."/>
        </authorList>
    </citation>
    <scope>NUCLEOTIDE SEQUENCE [LARGE SCALE GENOMIC DNA]</scope>
    <source>
        <strain evidence="4">JMC-PN-2008</strain>
    </source>
</reference>
<comment type="caution">
    <text evidence="4">The sequence shown here is derived from an EMBL/GenBank/DDBJ whole genome shotgun (WGS) entry which is preliminary data.</text>
</comment>
<feature type="compositionally biased region" description="Basic and acidic residues" evidence="3">
    <location>
        <begin position="113"/>
        <end position="126"/>
    </location>
</feature>
<dbReference type="Proteomes" id="UP001346869">
    <property type="component" value="Unassembled WGS sequence"/>
</dbReference>
<evidence type="ECO:0000256" key="3">
    <source>
        <dbReference type="SAM" id="MobiDB-lite"/>
    </source>
</evidence>
<dbReference type="InterPro" id="IPR051165">
    <property type="entry name" value="Multifunctional_ANK_Repeat"/>
</dbReference>
<name>A0AAN7XM76_ELEMC</name>
<evidence type="ECO:0000256" key="2">
    <source>
        <dbReference type="ARBA" id="ARBA00023043"/>
    </source>
</evidence>
<feature type="region of interest" description="Disordered" evidence="3">
    <location>
        <begin position="104"/>
        <end position="126"/>
    </location>
</feature>
<dbReference type="PANTHER" id="PTHR24123:SF49">
    <property type="entry name" value="ANKYRIN-2-LIKE ISOFORM X1"/>
    <property type="match status" value="1"/>
</dbReference>
<keyword evidence="1" id="KW-0677">Repeat</keyword>
<organism evidence="4 5">
    <name type="scientific">Eleginops maclovinus</name>
    <name type="common">Patagonian blennie</name>
    <name type="synonym">Eleginus maclovinus</name>
    <dbReference type="NCBI Taxonomy" id="56733"/>
    <lineage>
        <taxon>Eukaryota</taxon>
        <taxon>Metazoa</taxon>
        <taxon>Chordata</taxon>
        <taxon>Craniata</taxon>
        <taxon>Vertebrata</taxon>
        <taxon>Euteleostomi</taxon>
        <taxon>Actinopterygii</taxon>
        <taxon>Neopterygii</taxon>
        <taxon>Teleostei</taxon>
        <taxon>Neoteleostei</taxon>
        <taxon>Acanthomorphata</taxon>
        <taxon>Eupercaria</taxon>
        <taxon>Perciformes</taxon>
        <taxon>Notothenioidei</taxon>
        <taxon>Eleginopidae</taxon>
        <taxon>Eleginops</taxon>
    </lineage>
</organism>
<dbReference type="EMBL" id="JAUZQC010000009">
    <property type="protein sequence ID" value="KAK5866058.1"/>
    <property type="molecule type" value="Genomic_DNA"/>
</dbReference>
<evidence type="ECO:0000256" key="1">
    <source>
        <dbReference type="ARBA" id="ARBA00022737"/>
    </source>
</evidence>
<evidence type="ECO:0000313" key="4">
    <source>
        <dbReference type="EMBL" id="KAK5866058.1"/>
    </source>
</evidence>
<keyword evidence="2" id="KW-0040">ANK repeat</keyword>
<protein>
    <submittedName>
        <fullName evidence="4">Uncharacterized protein</fullName>
    </submittedName>
</protein>
<reference evidence="4 5" key="2">
    <citation type="journal article" date="2023" name="Mol. Biol. Evol.">
        <title>Genomics of Secondarily Temperate Adaptation in the Only Non-Antarctic Icefish.</title>
        <authorList>
            <person name="Rivera-Colon A.G."/>
            <person name="Rayamajhi N."/>
            <person name="Minhas B.F."/>
            <person name="Madrigal G."/>
            <person name="Bilyk K.T."/>
            <person name="Yoon V."/>
            <person name="Hune M."/>
            <person name="Gregory S."/>
            <person name="Cheng C.H.C."/>
            <person name="Catchen J.M."/>
        </authorList>
    </citation>
    <scope>NUCLEOTIDE SEQUENCE [LARGE SCALE GENOMIC DNA]</scope>
    <source>
        <strain evidence="4">JMC-PN-2008</strain>
    </source>
</reference>